<comment type="cofactor">
    <cofactor evidence="1">
        <name>FAD</name>
        <dbReference type="ChEBI" id="CHEBI:57692"/>
    </cofactor>
</comment>
<evidence type="ECO:0000256" key="3">
    <source>
        <dbReference type="ARBA" id="ARBA00006278"/>
    </source>
</evidence>
<dbReference type="InterPro" id="IPR013130">
    <property type="entry name" value="Fe3_Rdtase_TM_dom"/>
</dbReference>
<feature type="transmembrane region" description="Helical" evidence="17">
    <location>
        <begin position="232"/>
        <end position="252"/>
    </location>
</feature>
<dbReference type="SFLD" id="SFLDG01168">
    <property type="entry name" value="Ferric_reductase_subgroup_(FRE"/>
    <property type="match status" value="1"/>
</dbReference>
<evidence type="ECO:0000256" key="2">
    <source>
        <dbReference type="ARBA" id="ARBA00004141"/>
    </source>
</evidence>
<dbReference type="InterPro" id="IPR013121">
    <property type="entry name" value="Fe_red_NAD-bd_6"/>
</dbReference>
<evidence type="ECO:0000256" key="10">
    <source>
        <dbReference type="ARBA" id="ARBA00022982"/>
    </source>
</evidence>
<dbReference type="GO" id="GO:0015677">
    <property type="term" value="P:copper ion import"/>
    <property type="evidence" value="ECO:0007669"/>
    <property type="project" value="TreeGrafter"/>
</dbReference>
<feature type="transmembrane region" description="Helical" evidence="17">
    <location>
        <begin position="374"/>
        <end position="391"/>
    </location>
</feature>
<dbReference type="InterPro" id="IPR039261">
    <property type="entry name" value="FNR_nucleotide-bd"/>
</dbReference>
<proteinExistence type="inferred from homology"/>
<keyword evidence="8" id="KW-0274">FAD</keyword>
<dbReference type="EMBL" id="CU928169">
    <property type="protein sequence ID" value="CAR23119.1"/>
    <property type="molecule type" value="Genomic_DNA"/>
</dbReference>
<keyword evidence="5" id="KW-0349">Heme</keyword>
<keyword evidence="16" id="KW-0325">Glycoprotein</keyword>
<evidence type="ECO:0000256" key="16">
    <source>
        <dbReference type="ARBA" id="ARBA00023180"/>
    </source>
</evidence>
<evidence type="ECO:0000256" key="6">
    <source>
        <dbReference type="ARBA" id="ARBA00022630"/>
    </source>
</evidence>
<dbReference type="Pfam" id="PF01794">
    <property type="entry name" value="Ferric_reduct"/>
    <property type="match status" value="1"/>
</dbReference>
<dbReference type="GO" id="GO:0005886">
    <property type="term" value="C:plasma membrane"/>
    <property type="evidence" value="ECO:0007669"/>
    <property type="project" value="TreeGrafter"/>
</dbReference>
<dbReference type="RefSeq" id="XP_002553556.1">
    <property type="nucleotide sequence ID" value="XM_002553510.1"/>
</dbReference>
<dbReference type="GeneID" id="8291694"/>
<dbReference type="PROSITE" id="PS51384">
    <property type="entry name" value="FAD_FR"/>
    <property type="match status" value="1"/>
</dbReference>
<evidence type="ECO:0000256" key="18">
    <source>
        <dbReference type="SAM" id="SignalP"/>
    </source>
</evidence>
<evidence type="ECO:0000259" key="19">
    <source>
        <dbReference type="PROSITE" id="PS51384"/>
    </source>
</evidence>
<evidence type="ECO:0000313" key="20">
    <source>
        <dbReference type="EMBL" id="CAR23119.1"/>
    </source>
</evidence>
<evidence type="ECO:0000256" key="11">
    <source>
        <dbReference type="ARBA" id="ARBA00022989"/>
    </source>
</evidence>
<evidence type="ECO:0000256" key="15">
    <source>
        <dbReference type="ARBA" id="ARBA00023136"/>
    </source>
</evidence>
<dbReference type="AlphaFoldDB" id="C5DH58"/>
<sequence>MKFLFTAVLATVMTAVSAELGYQYDEVDYVGFSCKRALSVTAKFCKVDTATSYDCYCEEPNAIASFFSCTNENLKSSKNRKAMEDFFQFRCPNITDSEMRSVTQNLSSSLVNTSLISGFNKTKPVTYPVYANKTAYQISYDSYKTRYSQFRMGQHYGAALVGYWGIIMVCGMLSNLFCKFAPNLALSLNKKSSQLAPVRLYRKHISIPATFRSKHTTRNFVKGLIPTRLESLIIFGFVVLCVIFHAVNFHSVPNNILFTTKPLEISRHVGDRSAMLANYLMTLTFLLAGRNQIFITLTGWKQSTFMTYHKWVGRMLFCSVLVHTISMFTYSLMRDYYTYWAAEEWWKYGAVAVVAGGIIAIQSFSWFREWNYELFLYVHIATAIAFLVGAWRHIHYFHYAEWAYATAAVWCFDRFVRLVRIFMFGVKTAKVGIVSEETLVITVNKGSWWPFFPGAFGYLHIMKLNIFWQSHPFTVVKTDNNELRFFIKIKRGATKKLYNQLLKEPNHESEIKVALEGPYGDKKPVEAYDQVLLYSGGNGIPGPFAYAKELGEISKEAKSKFVKLYWVIRHWNSLDWFLDELMILQRFSNVQTIIYVTRADDGKVGEKLAHHFDQGESESSEGEKGSNVVATTISDYAETMQKALPHIEFRKGRPDIAALVEQDIDECHDQNAAIITCGHNEMCDRIRQTVAVKVGDHKTSRIDFFEELQTW</sequence>
<evidence type="ECO:0000256" key="4">
    <source>
        <dbReference type="ARBA" id="ARBA00022448"/>
    </source>
</evidence>
<dbReference type="PANTHER" id="PTHR32361">
    <property type="entry name" value="FERRIC/CUPRIC REDUCTASE TRANSMEMBRANE COMPONENT"/>
    <property type="match status" value="1"/>
</dbReference>
<evidence type="ECO:0000256" key="1">
    <source>
        <dbReference type="ARBA" id="ARBA00001974"/>
    </source>
</evidence>
<organism evidence="20 21">
    <name type="scientific">Lachancea thermotolerans (strain ATCC 56472 / CBS 6340 / NRRL Y-8284)</name>
    <name type="common">Yeast</name>
    <name type="synonym">Kluyveromyces thermotolerans</name>
    <dbReference type="NCBI Taxonomy" id="559295"/>
    <lineage>
        <taxon>Eukaryota</taxon>
        <taxon>Fungi</taxon>
        <taxon>Dikarya</taxon>
        <taxon>Ascomycota</taxon>
        <taxon>Saccharomycotina</taxon>
        <taxon>Saccharomycetes</taxon>
        <taxon>Saccharomycetales</taxon>
        <taxon>Saccharomycetaceae</taxon>
        <taxon>Lachancea</taxon>
    </lineage>
</organism>
<feature type="transmembrane region" description="Helical" evidence="17">
    <location>
        <begin position="311"/>
        <end position="333"/>
    </location>
</feature>
<keyword evidence="10" id="KW-0249">Electron transport</keyword>
<protein>
    <submittedName>
        <fullName evidence="20">KLTH0E01540p</fullName>
    </submittedName>
</protein>
<dbReference type="KEGG" id="lth:KLTH0E01540g"/>
<keyword evidence="18" id="KW-0732">Signal</keyword>
<dbReference type="OrthoDB" id="4494341at2759"/>
<keyword evidence="15 17" id="KW-0472">Membrane</keyword>
<dbReference type="GO" id="GO:0000293">
    <property type="term" value="F:ferric-chelate reductase activity"/>
    <property type="evidence" value="ECO:0007669"/>
    <property type="project" value="UniProtKB-ARBA"/>
</dbReference>
<comment type="subcellular location">
    <subcellularLocation>
        <location evidence="2">Membrane</location>
        <topology evidence="2">Multi-pass membrane protein</topology>
    </subcellularLocation>
</comment>
<evidence type="ECO:0000256" key="12">
    <source>
        <dbReference type="ARBA" id="ARBA00023002"/>
    </source>
</evidence>
<keyword evidence="7 17" id="KW-0812">Transmembrane</keyword>
<dbReference type="Proteomes" id="UP000002036">
    <property type="component" value="Chromosome E"/>
</dbReference>
<dbReference type="OMA" id="GWSYRTF"/>
<reference evidence="20 21" key="1">
    <citation type="journal article" date="2009" name="Genome Res.">
        <title>Comparative genomics of protoploid Saccharomycetaceae.</title>
        <authorList>
            <consortium name="The Genolevures Consortium"/>
            <person name="Souciet J.-L."/>
            <person name="Dujon B."/>
            <person name="Gaillardin C."/>
            <person name="Johnston M."/>
            <person name="Baret P.V."/>
            <person name="Cliften P."/>
            <person name="Sherman D.J."/>
            <person name="Weissenbach J."/>
            <person name="Westhof E."/>
            <person name="Wincker P."/>
            <person name="Jubin C."/>
            <person name="Poulain J."/>
            <person name="Barbe V."/>
            <person name="Segurens B."/>
            <person name="Artiguenave F."/>
            <person name="Anthouard V."/>
            <person name="Vacherie B."/>
            <person name="Val M.-E."/>
            <person name="Fulton R.S."/>
            <person name="Minx P."/>
            <person name="Wilson R."/>
            <person name="Durrens P."/>
            <person name="Jean G."/>
            <person name="Marck C."/>
            <person name="Martin T."/>
            <person name="Nikolski M."/>
            <person name="Rolland T."/>
            <person name="Seret M.-L."/>
            <person name="Casaregola S."/>
            <person name="Despons L."/>
            <person name="Fairhead C."/>
            <person name="Fischer G."/>
            <person name="Lafontaine I."/>
            <person name="Leh V."/>
            <person name="Lemaire M."/>
            <person name="de Montigny J."/>
            <person name="Neuveglise C."/>
            <person name="Thierry A."/>
            <person name="Blanc-Lenfle I."/>
            <person name="Bleykasten C."/>
            <person name="Diffels J."/>
            <person name="Fritsch E."/>
            <person name="Frangeul L."/>
            <person name="Goeffon A."/>
            <person name="Jauniaux N."/>
            <person name="Kachouri-Lafond R."/>
            <person name="Payen C."/>
            <person name="Potier S."/>
            <person name="Pribylova L."/>
            <person name="Ozanne C."/>
            <person name="Richard G.-F."/>
            <person name="Sacerdot C."/>
            <person name="Straub M.-L."/>
            <person name="Talla E."/>
        </authorList>
    </citation>
    <scope>NUCLEOTIDE SEQUENCE [LARGE SCALE GENOMIC DNA]</scope>
    <source>
        <strain evidence="21">ATCC 56472 / CBS 6340 / NRRL Y-8284</strain>
    </source>
</reference>
<evidence type="ECO:0000256" key="5">
    <source>
        <dbReference type="ARBA" id="ARBA00022617"/>
    </source>
</evidence>
<feature type="transmembrane region" description="Helical" evidence="17">
    <location>
        <begin position="345"/>
        <end position="367"/>
    </location>
</feature>
<dbReference type="InterPro" id="IPR013112">
    <property type="entry name" value="FAD-bd_8"/>
</dbReference>
<evidence type="ECO:0000256" key="13">
    <source>
        <dbReference type="ARBA" id="ARBA00023004"/>
    </source>
</evidence>
<name>C5DH58_LACTC</name>
<dbReference type="Pfam" id="PF08022">
    <property type="entry name" value="FAD_binding_8"/>
    <property type="match status" value="1"/>
</dbReference>
<accession>C5DH58</accession>
<evidence type="ECO:0000256" key="14">
    <source>
        <dbReference type="ARBA" id="ARBA00023065"/>
    </source>
</evidence>
<keyword evidence="12" id="KW-0560">Oxidoreductase</keyword>
<keyword evidence="21" id="KW-1185">Reference proteome</keyword>
<keyword evidence="13" id="KW-0408">Iron</keyword>
<feature type="transmembrane region" description="Helical" evidence="17">
    <location>
        <begin position="272"/>
        <end position="290"/>
    </location>
</feature>
<dbReference type="GO" id="GO:0006879">
    <property type="term" value="P:intracellular iron ion homeostasis"/>
    <property type="evidence" value="ECO:0007669"/>
    <property type="project" value="TreeGrafter"/>
</dbReference>
<dbReference type="CDD" id="cd06186">
    <property type="entry name" value="NOX_Duox_like_FAD_NADP"/>
    <property type="match status" value="1"/>
</dbReference>
<feature type="signal peptide" evidence="18">
    <location>
        <begin position="1"/>
        <end position="18"/>
    </location>
</feature>
<keyword evidence="9" id="KW-0521">NADP</keyword>
<dbReference type="HOGENOM" id="CLU_010365_4_0_1"/>
<evidence type="ECO:0000256" key="17">
    <source>
        <dbReference type="SAM" id="Phobius"/>
    </source>
</evidence>
<dbReference type="GO" id="GO:0006826">
    <property type="term" value="P:iron ion transport"/>
    <property type="evidence" value="ECO:0007669"/>
    <property type="project" value="TreeGrafter"/>
</dbReference>
<keyword evidence="4" id="KW-0813">Transport</keyword>
<dbReference type="eggNOG" id="KOG0039">
    <property type="taxonomic scope" value="Eukaryota"/>
</dbReference>
<comment type="similarity">
    <text evidence="3">Belongs to the ferric reductase (FRE) family.</text>
</comment>
<evidence type="ECO:0000256" key="7">
    <source>
        <dbReference type="ARBA" id="ARBA00022692"/>
    </source>
</evidence>
<dbReference type="Pfam" id="PF08030">
    <property type="entry name" value="NAD_binding_6"/>
    <property type="match status" value="1"/>
</dbReference>
<dbReference type="InParanoid" id="C5DH58"/>
<keyword evidence="14" id="KW-0406">Ion transport</keyword>
<dbReference type="InterPro" id="IPR051410">
    <property type="entry name" value="Ferric/Cupric_Reductase"/>
</dbReference>
<dbReference type="InterPro" id="IPR017927">
    <property type="entry name" value="FAD-bd_FR_type"/>
</dbReference>
<keyword evidence="5" id="KW-0479">Metal-binding</keyword>
<feature type="domain" description="FAD-binding FR-type" evidence="19">
    <location>
        <begin position="408"/>
        <end position="525"/>
    </location>
</feature>
<keyword evidence="6" id="KW-0285">Flavoprotein</keyword>
<dbReference type="SUPFAM" id="SSF52343">
    <property type="entry name" value="Ferredoxin reductase-like, C-terminal NADP-linked domain"/>
    <property type="match status" value="1"/>
</dbReference>
<feature type="transmembrane region" description="Helical" evidence="17">
    <location>
        <begin position="156"/>
        <end position="178"/>
    </location>
</feature>
<dbReference type="Gene3D" id="3.40.50.80">
    <property type="entry name" value="Nucleotide-binding domain of ferredoxin-NADP reductase (FNR) module"/>
    <property type="match status" value="1"/>
</dbReference>
<keyword evidence="11 17" id="KW-1133">Transmembrane helix</keyword>
<gene>
    <name evidence="20" type="ordered locus">KLTH0E01540g</name>
</gene>
<evidence type="ECO:0000256" key="8">
    <source>
        <dbReference type="ARBA" id="ARBA00022827"/>
    </source>
</evidence>
<dbReference type="SFLD" id="SFLDS00052">
    <property type="entry name" value="Ferric_Reductase_Domain"/>
    <property type="match status" value="1"/>
</dbReference>
<evidence type="ECO:0000256" key="9">
    <source>
        <dbReference type="ARBA" id="ARBA00022857"/>
    </source>
</evidence>
<evidence type="ECO:0000313" key="21">
    <source>
        <dbReference type="Proteomes" id="UP000002036"/>
    </source>
</evidence>
<dbReference type="PANTHER" id="PTHR32361:SF9">
    <property type="entry name" value="FERRIC REDUCTASE TRANSMEMBRANE COMPONENT 3-RELATED"/>
    <property type="match status" value="1"/>
</dbReference>
<feature type="chain" id="PRO_5002948733" evidence="18">
    <location>
        <begin position="19"/>
        <end position="711"/>
    </location>
</feature>